<protein>
    <submittedName>
        <fullName evidence="3">Uncharacterized protein</fullName>
    </submittedName>
</protein>
<dbReference type="Proteomes" id="UP000652761">
    <property type="component" value="Unassembled WGS sequence"/>
</dbReference>
<gene>
    <name evidence="3" type="ORF">Taro_008633</name>
</gene>
<proteinExistence type="predicted"/>
<keyword evidence="2" id="KW-0812">Transmembrane</keyword>
<accession>A0A843TXQ0</accession>
<keyword evidence="4" id="KW-1185">Reference proteome</keyword>
<evidence type="ECO:0000256" key="1">
    <source>
        <dbReference type="SAM" id="MobiDB-lite"/>
    </source>
</evidence>
<comment type="caution">
    <text evidence="3">The sequence shown here is derived from an EMBL/GenBank/DDBJ whole genome shotgun (WGS) entry which is preliminary data.</text>
</comment>
<feature type="compositionally biased region" description="Basic residues" evidence="1">
    <location>
        <begin position="79"/>
        <end position="95"/>
    </location>
</feature>
<dbReference type="AlphaFoldDB" id="A0A843TXQ0"/>
<keyword evidence="2" id="KW-0472">Membrane</keyword>
<feature type="transmembrane region" description="Helical" evidence="2">
    <location>
        <begin position="20"/>
        <end position="37"/>
    </location>
</feature>
<keyword evidence="2" id="KW-1133">Transmembrane helix</keyword>
<feature type="region of interest" description="Disordered" evidence="1">
    <location>
        <begin position="72"/>
        <end position="137"/>
    </location>
</feature>
<evidence type="ECO:0000313" key="4">
    <source>
        <dbReference type="Proteomes" id="UP000652761"/>
    </source>
</evidence>
<sequence length="228" mass="24950">MKIFSLTISDFGIGGKIPDVVFVQSISAFLVLFSLVLPSSVRKLFSPCSSAAKRSKQQWQQARRQWRRLHPARCNTGGRGKRRRRHRVVQRRRRRGEATAATCSTGMGRREGGSSTARSSDEGIVSTSDDGAPDDVDGVGTTVISCTNQCGASPMLSSAQNYDSWRDASADWWSAAALIRSLCSLQSATMGRSSTLELPQPISWRVAQANTFDGLLGLEMGEEWSFLD</sequence>
<reference evidence="3" key="1">
    <citation type="submission" date="2017-07" db="EMBL/GenBank/DDBJ databases">
        <title>Taro Niue Genome Assembly and Annotation.</title>
        <authorList>
            <person name="Atibalentja N."/>
            <person name="Keating K."/>
            <person name="Fields C.J."/>
        </authorList>
    </citation>
    <scope>NUCLEOTIDE SEQUENCE</scope>
    <source>
        <strain evidence="3">Niue_2</strain>
        <tissue evidence="3">Leaf</tissue>
    </source>
</reference>
<dbReference type="EMBL" id="NMUH01000287">
    <property type="protein sequence ID" value="MQL76228.1"/>
    <property type="molecule type" value="Genomic_DNA"/>
</dbReference>
<evidence type="ECO:0000313" key="3">
    <source>
        <dbReference type="EMBL" id="MQL76228.1"/>
    </source>
</evidence>
<evidence type="ECO:0000256" key="2">
    <source>
        <dbReference type="SAM" id="Phobius"/>
    </source>
</evidence>
<name>A0A843TXQ0_COLES</name>
<organism evidence="3 4">
    <name type="scientific">Colocasia esculenta</name>
    <name type="common">Wild taro</name>
    <name type="synonym">Arum esculentum</name>
    <dbReference type="NCBI Taxonomy" id="4460"/>
    <lineage>
        <taxon>Eukaryota</taxon>
        <taxon>Viridiplantae</taxon>
        <taxon>Streptophyta</taxon>
        <taxon>Embryophyta</taxon>
        <taxon>Tracheophyta</taxon>
        <taxon>Spermatophyta</taxon>
        <taxon>Magnoliopsida</taxon>
        <taxon>Liliopsida</taxon>
        <taxon>Araceae</taxon>
        <taxon>Aroideae</taxon>
        <taxon>Colocasieae</taxon>
        <taxon>Colocasia</taxon>
    </lineage>
</organism>